<dbReference type="RefSeq" id="XP_001219786.1">
    <property type="nucleotide sequence ID" value="XM_001219785.1"/>
</dbReference>
<accession>Q2HGT9</accession>
<sequence length="543" mass="59851">MDTLDSSSSRYRTGFHSPPVDAADEPRDAEIQATLAEAEALVLGEQFRPALRLIVKAINMCPCEPASEGKERHPKDKSCHIDQCMLAVNSGDPYALFEVAKSPCTCGYRWPSCTHQHHAAALDALANCLDRDAQYVAAFAAALAIIRLDPASAMGYCRGARIIRYLLKSASPPGDSAKGRAVAIIFNQFTDASSPLFLRAVLKRFVRGGMCIIDRHRRNPKDTYNVRGSIPIPFDTTSLPANEFPQAVLRRMAYHLDCDDARMDPVKEFPMEIIGLVFSHLDITDLGLTLGPAMLCVVVPRSRLWSPRFLPPFPTSLQGLEILSANDNVARSVLFTTASPATAINATALIDGDLMDLNLPQLEVFRCLSSILKPRHLEHILKPSVSAGKLQALELRAAFNHLTPPNGGDQPGGFVPARDLDFLTCSSLHTLGLHDFNFFENPSGRWVATNEFQAEPFVEWLDCFPSLHTLGVYPGDWEAVGLLIPRLIARPGIKAIHQQYLRGLSWDEAQKLARKHGVELSHSPAHMPAGWRVFEDFDDDTST</sequence>
<proteinExistence type="predicted"/>
<dbReference type="GeneID" id="4387128"/>
<protein>
    <submittedName>
        <fullName evidence="2">Uncharacterized protein</fullName>
    </submittedName>
</protein>
<evidence type="ECO:0000313" key="2">
    <source>
        <dbReference type="EMBL" id="EAQ92330.1"/>
    </source>
</evidence>
<dbReference type="HOGENOM" id="CLU_501517_0_0_1"/>
<organism evidence="2 3">
    <name type="scientific">Chaetomium globosum (strain ATCC 6205 / CBS 148.51 / DSM 1962 / NBRC 6347 / NRRL 1970)</name>
    <name type="common">Soil fungus</name>
    <dbReference type="NCBI Taxonomy" id="306901"/>
    <lineage>
        <taxon>Eukaryota</taxon>
        <taxon>Fungi</taxon>
        <taxon>Dikarya</taxon>
        <taxon>Ascomycota</taxon>
        <taxon>Pezizomycotina</taxon>
        <taxon>Sordariomycetes</taxon>
        <taxon>Sordariomycetidae</taxon>
        <taxon>Sordariales</taxon>
        <taxon>Chaetomiaceae</taxon>
        <taxon>Chaetomium</taxon>
    </lineage>
</organism>
<evidence type="ECO:0000256" key="1">
    <source>
        <dbReference type="SAM" id="MobiDB-lite"/>
    </source>
</evidence>
<dbReference type="EMBL" id="CH408029">
    <property type="protein sequence ID" value="EAQ92330.1"/>
    <property type="molecule type" value="Genomic_DNA"/>
</dbReference>
<gene>
    <name evidence="2" type="ORF">CHGG_00565</name>
</gene>
<dbReference type="eggNOG" id="ENOG502S69X">
    <property type="taxonomic scope" value="Eukaryota"/>
</dbReference>
<dbReference type="STRING" id="306901.Q2HGT9"/>
<dbReference type="OrthoDB" id="629492at2759"/>
<name>Q2HGT9_CHAGB</name>
<dbReference type="Proteomes" id="UP000001056">
    <property type="component" value="Unassembled WGS sequence"/>
</dbReference>
<feature type="region of interest" description="Disordered" evidence="1">
    <location>
        <begin position="1"/>
        <end position="26"/>
    </location>
</feature>
<dbReference type="AlphaFoldDB" id="Q2HGT9"/>
<feature type="compositionally biased region" description="Polar residues" evidence="1">
    <location>
        <begin position="1"/>
        <end position="11"/>
    </location>
</feature>
<evidence type="ECO:0000313" key="3">
    <source>
        <dbReference type="Proteomes" id="UP000001056"/>
    </source>
</evidence>
<dbReference type="InParanoid" id="Q2HGT9"/>
<dbReference type="VEuPathDB" id="FungiDB:CHGG_00565"/>
<reference evidence="3" key="1">
    <citation type="journal article" date="2015" name="Genome Announc.">
        <title>Draft genome sequence of the cellulolytic fungus Chaetomium globosum.</title>
        <authorList>
            <person name="Cuomo C.A."/>
            <person name="Untereiner W.A."/>
            <person name="Ma L.-J."/>
            <person name="Grabherr M."/>
            <person name="Birren B.W."/>
        </authorList>
    </citation>
    <scope>NUCLEOTIDE SEQUENCE [LARGE SCALE GENOMIC DNA]</scope>
    <source>
        <strain evidence="3">ATCC 6205 / CBS 148.51 / DSM 1962 / NBRC 6347 / NRRL 1970</strain>
    </source>
</reference>
<keyword evidence="3" id="KW-1185">Reference proteome</keyword>